<name>A0A9D9NCG4_9SPIO</name>
<organism evidence="1 2">
    <name type="scientific">Candidatus Ornithospirochaeta stercoravium</name>
    <dbReference type="NCBI Taxonomy" id="2840897"/>
    <lineage>
        <taxon>Bacteria</taxon>
        <taxon>Pseudomonadati</taxon>
        <taxon>Spirochaetota</taxon>
        <taxon>Spirochaetia</taxon>
        <taxon>Spirochaetales</taxon>
        <taxon>Spirochaetaceae</taxon>
        <taxon>Spirochaetaceae incertae sedis</taxon>
        <taxon>Candidatus Ornithospirochaeta</taxon>
    </lineage>
</organism>
<gene>
    <name evidence="1" type="ORF">IAA72_00850</name>
</gene>
<accession>A0A9D9NCG4</accession>
<dbReference type="Pfam" id="PF16263">
    <property type="entry name" value="DUF4917"/>
    <property type="match status" value="1"/>
</dbReference>
<dbReference type="Proteomes" id="UP000810292">
    <property type="component" value="Unassembled WGS sequence"/>
</dbReference>
<evidence type="ECO:0000313" key="1">
    <source>
        <dbReference type="EMBL" id="MBO8468318.1"/>
    </source>
</evidence>
<dbReference type="EMBL" id="JADIMF010000013">
    <property type="protein sequence ID" value="MBO8468318.1"/>
    <property type="molecule type" value="Genomic_DNA"/>
</dbReference>
<dbReference type="InterPro" id="IPR032581">
    <property type="entry name" value="DUF4917"/>
</dbReference>
<sequence length="336" mass="38583">METTYDEIRECINKKTSGSWNLLLGNGFSISFDSSFGAASNIENPKHKKKNSATVGTDYEKEKELELKDLQYIRSYAKKLGMFAPSKQSNSANSLIEFFLSPLFALMRTVQSVHPENENAIRDSEAKKCVNFLAPFMEYGKVFSLNYDMLLLWAFVHAYEIQEIGSDGLPPYKDGFTKDEKGLLYWEKTEDQNIYYCHGALNLEAKGTDSFKRHYEERSLYPISRRLFSAGPDDLVLVSGSNSCEKIKKINKSAYLMDCIDTLEHVKDNLVIIGVALDYETDSHIVDAIKKAHLADTEIYYGYYSPDDKSLAEDLFKQEKMFNIHYFPTNELHIWR</sequence>
<comment type="caution">
    <text evidence="1">The sequence shown here is derived from an EMBL/GenBank/DDBJ whole genome shotgun (WGS) entry which is preliminary data.</text>
</comment>
<reference evidence="1" key="1">
    <citation type="submission" date="2020-10" db="EMBL/GenBank/DDBJ databases">
        <authorList>
            <person name="Gilroy R."/>
        </authorList>
    </citation>
    <scope>NUCLEOTIDE SEQUENCE</scope>
    <source>
        <strain evidence="1">14700</strain>
    </source>
</reference>
<proteinExistence type="predicted"/>
<evidence type="ECO:0000313" key="2">
    <source>
        <dbReference type="Proteomes" id="UP000810292"/>
    </source>
</evidence>
<dbReference type="AlphaFoldDB" id="A0A9D9NCG4"/>
<reference evidence="1" key="2">
    <citation type="journal article" date="2021" name="PeerJ">
        <title>Extensive microbial diversity within the chicken gut microbiome revealed by metagenomics and culture.</title>
        <authorList>
            <person name="Gilroy R."/>
            <person name="Ravi A."/>
            <person name="Getino M."/>
            <person name="Pursley I."/>
            <person name="Horton D.L."/>
            <person name="Alikhan N.F."/>
            <person name="Baker D."/>
            <person name="Gharbi K."/>
            <person name="Hall N."/>
            <person name="Watson M."/>
            <person name="Adriaenssens E.M."/>
            <person name="Foster-Nyarko E."/>
            <person name="Jarju S."/>
            <person name="Secka A."/>
            <person name="Antonio M."/>
            <person name="Oren A."/>
            <person name="Chaudhuri R.R."/>
            <person name="La Ragione R."/>
            <person name="Hildebrand F."/>
            <person name="Pallen M.J."/>
        </authorList>
    </citation>
    <scope>NUCLEOTIDE SEQUENCE</scope>
    <source>
        <strain evidence="1">14700</strain>
    </source>
</reference>
<protein>
    <submittedName>
        <fullName evidence="1">DUF4917 family protein</fullName>
    </submittedName>
</protein>